<keyword evidence="2" id="KW-1185">Reference proteome</keyword>
<comment type="caution">
    <text evidence="1">The sequence shown here is derived from an EMBL/GenBank/DDBJ whole genome shotgun (WGS) entry which is preliminary data.</text>
</comment>
<protein>
    <submittedName>
        <fullName evidence="1">Uncharacterized protein</fullName>
    </submittedName>
</protein>
<proteinExistence type="predicted"/>
<evidence type="ECO:0000313" key="2">
    <source>
        <dbReference type="Proteomes" id="UP000293300"/>
    </source>
</evidence>
<gene>
    <name evidence="1" type="ORF">EZL74_12450</name>
</gene>
<organism evidence="1 2">
    <name type="scientific">Flavobacterium silvisoli</name>
    <dbReference type="NCBI Taxonomy" id="2529433"/>
    <lineage>
        <taxon>Bacteria</taxon>
        <taxon>Pseudomonadati</taxon>
        <taxon>Bacteroidota</taxon>
        <taxon>Flavobacteriia</taxon>
        <taxon>Flavobacteriales</taxon>
        <taxon>Flavobacteriaceae</taxon>
        <taxon>Flavobacterium</taxon>
    </lineage>
</organism>
<accession>A0A4Q9YP86</accession>
<reference evidence="1 2" key="1">
    <citation type="submission" date="2019-02" db="EMBL/GenBank/DDBJ databases">
        <title>Flavobacterium sp. RD-2-33 isolated from forest soil.</title>
        <authorList>
            <person name="Chaudhary D.K."/>
        </authorList>
    </citation>
    <scope>NUCLEOTIDE SEQUENCE [LARGE SCALE GENOMIC DNA]</scope>
    <source>
        <strain evidence="1 2">RD-2-33</strain>
    </source>
</reference>
<dbReference type="Proteomes" id="UP000293300">
    <property type="component" value="Unassembled WGS sequence"/>
</dbReference>
<sequence>MRSRILKPKILVLVYIITLVIFSCNRKNDLENQITIKINSIDRKTKLPRTNVFDTIEVRIESIGFPAKRFPKIAEYVTDSSGSVKIKIDRDEKYLLLLSVPYFYGSEDIVGKNLKDGQEINMEVFHPE</sequence>
<name>A0A4Q9YP86_9FLAO</name>
<dbReference type="PROSITE" id="PS51257">
    <property type="entry name" value="PROKAR_LIPOPROTEIN"/>
    <property type="match status" value="1"/>
</dbReference>
<dbReference type="AlphaFoldDB" id="A0A4Q9YP86"/>
<dbReference type="EMBL" id="SJPE01000020">
    <property type="protein sequence ID" value="TBX65196.1"/>
    <property type="molecule type" value="Genomic_DNA"/>
</dbReference>
<evidence type="ECO:0000313" key="1">
    <source>
        <dbReference type="EMBL" id="TBX65196.1"/>
    </source>
</evidence>
<dbReference type="OrthoDB" id="1362560at2"/>
<dbReference type="RefSeq" id="WP_131476997.1">
    <property type="nucleotide sequence ID" value="NZ_SJPE01000020.1"/>
</dbReference>